<feature type="domain" description="Glutamine amidotransferase" evidence="1">
    <location>
        <begin position="58"/>
        <end position="204"/>
    </location>
</feature>
<organism evidence="2 3">
    <name type="scientific">Aspergillus violaceofuscus (strain CBS 115571)</name>
    <dbReference type="NCBI Taxonomy" id="1450538"/>
    <lineage>
        <taxon>Eukaryota</taxon>
        <taxon>Fungi</taxon>
        <taxon>Dikarya</taxon>
        <taxon>Ascomycota</taxon>
        <taxon>Pezizomycotina</taxon>
        <taxon>Eurotiomycetes</taxon>
        <taxon>Eurotiomycetidae</taxon>
        <taxon>Eurotiales</taxon>
        <taxon>Aspergillaceae</taxon>
        <taxon>Aspergillus</taxon>
    </lineage>
</organism>
<dbReference type="InterPro" id="IPR044992">
    <property type="entry name" value="ChyE-like"/>
</dbReference>
<sequence>MSTSTPTPLRIAILVNTPPDTAFWHDVRKCYQESFLAVAPTAQIDMYDPVFERRFPRPADYDLVVLTGGKADASSSEPWVLGVLEFVRAAAKEAPQTKILGICWGHQALARAFGGVVRAVPSGPIAGLEDVRLTEAGRKFFACDENTTSYRLPEFHVREVAQPGDGFIHLAENHEMFVNQQNTVLSFQSHPEIEAEMAKKLLLEEDDVYNGGLSQQELEGHLARLERPTDGLTVLKRVVEWARE</sequence>
<evidence type="ECO:0000313" key="3">
    <source>
        <dbReference type="Proteomes" id="UP000249829"/>
    </source>
</evidence>
<evidence type="ECO:0000259" key="1">
    <source>
        <dbReference type="Pfam" id="PF00117"/>
    </source>
</evidence>
<proteinExistence type="predicted"/>
<dbReference type="GO" id="GO:0016740">
    <property type="term" value="F:transferase activity"/>
    <property type="evidence" value="ECO:0007669"/>
    <property type="project" value="UniProtKB-KW"/>
</dbReference>
<protein>
    <submittedName>
        <fullName evidence="2">Copper/iron-regulated glutamine amidotransferase</fullName>
    </submittedName>
</protein>
<gene>
    <name evidence="2" type="ORF">BO99DRAFT_449027</name>
</gene>
<dbReference type="AlphaFoldDB" id="A0A2V5HSU0"/>
<evidence type="ECO:0000313" key="2">
    <source>
        <dbReference type="EMBL" id="PYI14947.1"/>
    </source>
</evidence>
<accession>A0A2V5HSU0</accession>
<dbReference type="Pfam" id="PF00117">
    <property type="entry name" value="GATase"/>
    <property type="match status" value="1"/>
</dbReference>
<keyword evidence="2" id="KW-0315">Glutamine amidotransferase</keyword>
<dbReference type="InterPro" id="IPR029062">
    <property type="entry name" value="Class_I_gatase-like"/>
</dbReference>
<name>A0A2V5HSU0_ASPV1</name>
<dbReference type="SUPFAM" id="SSF52317">
    <property type="entry name" value="Class I glutamine amidotransferase-like"/>
    <property type="match status" value="1"/>
</dbReference>
<dbReference type="PANTHER" id="PTHR42695:SF5">
    <property type="entry name" value="GLUTAMINE AMIDOTRANSFERASE YLR126C-RELATED"/>
    <property type="match status" value="1"/>
</dbReference>
<dbReference type="InterPro" id="IPR017926">
    <property type="entry name" value="GATASE"/>
</dbReference>
<dbReference type="Gene3D" id="3.40.50.880">
    <property type="match status" value="1"/>
</dbReference>
<dbReference type="EMBL" id="KZ825200">
    <property type="protein sequence ID" value="PYI14947.1"/>
    <property type="molecule type" value="Genomic_DNA"/>
</dbReference>
<dbReference type="PROSITE" id="PS51273">
    <property type="entry name" value="GATASE_TYPE_1"/>
    <property type="match status" value="1"/>
</dbReference>
<dbReference type="Proteomes" id="UP000249829">
    <property type="component" value="Unassembled WGS sequence"/>
</dbReference>
<dbReference type="CDD" id="cd01741">
    <property type="entry name" value="GATase1_1"/>
    <property type="match status" value="1"/>
</dbReference>
<dbReference type="GO" id="GO:0005634">
    <property type="term" value="C:nucleus"/>
    <property type="evidence" value="ECO:0007669"/>
    <property type="project" value="TreeGrafter"/>
</dbReference>
<dbReference type="OMA" id="NEFWNDV"/>
<keyword evidence="2" id="KW-0808">Transferase</keyword>
<dbReference type="STRING" id="1450538.A0A2V5HSU0"/>
<keyword evidence="3" id="KW-1185">Reference proteome</keyword>
<dbReference type="PANTHER" id="PTHR42695">
    <property type="entry name" value="GLUTAMINE AMIDOTRANSFERASE YLR126C-RELATED"/>
    <property type="match status" value="1"/>
</dbReference>
<reference evidence="2 3" key="1">
    <citation type="submission" date="2018-02" db="EMBL/GenBank/DDBJ databases">
        <title>The genomes of Aspergillus section Nigri reveals drivers in fungal speciation.</title>
        <authorList>
            <consortium name="DOE Joint Genome Institute"/>
            <person name="Vesth T.C."/>
            <person name="Nybo J."/>
            <person name="Theobald S."/>
            <person name="Brandl J."/>
            <person name="Frisvad J.C."/>
            <person name="Nielsen K.F."/>
            <person name="Lyhne E.K."/>
            <person name="Kogle M.E."/>
            <person name="Kuo A."/>
            <person name="Riley R."/>
            <person name="Clum A."/>
            <person name="Nolan M."/>
            <person name="Lipzen A."/>
            <person name="Salamov A."/>
            <person name="Henrissat B."/>
            <person name="Wiebenga A."/>
            <person name="De vries R.P."/>
            <person name="Grigoriev I.V."/>
            <person name="Mortensen U.H."/>
            <person name="Andersen M.R."/>
            <person name="Baker S.E."/>
        </authorList>
    </citation>
    <scope>NUCLEOTIDE SEQUENCE [LARGE SCALE GENOMIC DNA]</scope>
    <source>
        <strain evidence="2 3">CBS 115571</strain>
    </source>
</reference>
<dbReference type="GO" id="GO:0005829">
    <property type="term" value="C:cytosol"/>
    <property type="evidence" value="ECO:0007669"/>
    <property type="project" value="TreeGrafter"/>
</dbReference>